<feature type="domain" description="DUF4440" evidence="2">
    <location>
        <begin position="40"/>
        <end position="143"/>
    </location>
</feature>
<evidence type="ECO:0000313" key="4">
    <source>
        <dbReference type="Proteomes" id="UP001201463"/>
    </source>
</evidence>
<sequence>MTTRRHALLAAASLPAVASAAKPEGWPAPDEINRRISEVTATEIAFAARMAHRDAAGFRRFLAPDTIFVNGRNPLHGPDAVMEKWQRFFEGPQAPFAWAPDLVVVLPSGDLAQSSGPVTDPDGKVVARFQSVWRRKPAGGWEIVFDQGSDVCR</sequence>
<dbReference type="RefSeq" id="WP_233393732.1">
    <property type="nucleotide sequence ID" value="NZ_JAJTWT010000008.1"/>
</dbReference>
<dbReference type="Gene3D" id="3.10.450.50">
    <property type="match status" value="1"/>
</dbReference>
<reference evidence="3 4" key="1">
    <citation type="submission" date="2021-12" db="EMBL/GenBank/DDBJ databases">
        <title>Genome seq of p7.</title>
        <authorList>
            <person name="Seo T."/>
        </authorList>
    </citation>
    <scope>NUCLEOTIDE SEQUENCE [LARGE SCALE GENOMIC DNA]</scope>
    <source>
        <strain evidence="3 4">P7</strain>
    </source>
</reference>
<dbReference type="SUPFAM" id="SSF54427">
    <property type="entry name" value="NTF2-like"/>
    <property type="match status" value="1"/>
</dbReference>
<organism evidence="3 4">
    <name type="scientific">Pelomonas caseinilytica</name>
    <dbReference type="NCBI Taxonomy" id="2906763"/>
    <lineage>
        <taxon>Bacteria</taxon>
        <taxon>Pseudomonadati</taxon>
        <taxon>Pseudomonadota</taxon>
        <taxon>Betaproteobacteria</taxon>
        <taxon>Burkholderiales</taxon>
        <taxon>Sphaerotilaceae</taxon>
        <taxon>Roseateles</taxon>
    </lineage>
</organism>
<evidence type="ECO:0000259" key="2">
    <source>
        <dbReference type="Pfam" id="PF14534"/>
    </source>
</evidence>
<dbReference type="EMBL" id="JAJTWT010000008">
    <property type="protein sequence ID" value="MCE4539209.1"/>
    <property type="molecule type" value="Genomic_DNA"/>
</dbReference>
<accession>A0ABS8XE69</accession>
<feature type="chain" id="PRO_5045838174" evidence="1">
    <location>
        <begin position="21"/>
        <end position="153"/>
    </location>
</feature>
<proteinExistence type="predicted"/>
<keyword evidence="4" id="KW-1185">Reference proteome</keyword>
<name>A0ABS8XE69_9BURK</name>
<keyword evidence="1" id="KW-0732">Signal</keyword>
<dbReference type="InterPro" id="IPR027843">
    <property type="entry name" value="DUF4440"/>
</dbReference>
<comment type="caution">
    <text evidence="3">The sequence shown here is derived from an EMBL/GenBank/DDBJ whole genome shotgun (WGS) entry which is preliminary data.</text>
</comment>
<evidence type="ECO:0000256" key="1">
    <source>
        <dbReference type="SAM" id="SignalP"/>
    </source>
</evidence>
<dbReference type="InterPro" id="IPR032710">
    <property type="entry name" value="NTF2-like_dom_sf"/>
</dbReference>
<gene>
    <name evidence="3" type="ORF">LXT12_18320</name>
</gene>
<evidence type="ECO:0000313" key="3">
    <source>
        <dbReference type="EMBL" id="MCE4539209.1"/>
    </source>
</evidence>
<feature type="signal peptide" evidence="1">
    <location>
        <begin position="1"/>
        <end position="20"/>
    </location>
</feature>
<protein>
    <submittedName>
        <fullName evidence="3">Nuclear transport factor 2 family protein</fullName>
    </submittedName>
</protein>
<dbReference type="Proteomes" id="UP001201463">
    <property type="component" value="Unassembled WGS sequence"/>
</dbReference>
<dbReference type="Pfam" id="PF14534">
    <property type="entry name" value="DUF4440"/>
    <property type="match status" value="1"/>
</dbReference>